<evidence type="ECO:0000256" key="2">
    <source>
        <dbReference type="ARBA" id="ARBA00022490"/>
    </source>
</evidence>
<evidence type="ECO:0000313" key="8">
    <source>
        <dbReference type="EMBL" id="KAJ1525806.1"/>
    </source>
</evidence>
<evidence type="ECO:0000256" key="6">
    <source>
        <dbReference type="SAM" id="MobiDB-lite"/>
    </source>
</evidence>
<name>A0AAV7XJ71_9NEOP</name>
<dbReference type="SMART" id="SM00360">
    <property type="entry name" value="RRM"/>
    <property type="match status" value="3"/>
</dbReference>
<dbReference type="EMBL" id="JAPTSV010000007">
    <property type="protein sequence ID" value="KAJ1525806.1"/>
    <property type="molecule type" value="Genomic_DNA"/>
</dbReference>
<evidence type="ECO:0000256" key="5">
    <source>
        <dbReference type="PROSITE-ProRule" id="PRU00176"/>
    </source>
</evidence>
<evidence type="ECO:0000259" key="7">
    <source>
        <dbReference type="PROSITE" id="PS50102"/>
    </source>
</evidence>
<dbReference type="InterPro" id="IPR006535">
    <property type="entry name" value="HnRNP_R/Q_splicing_fac"/>
</dbReference>
<evidence type="ECO:0000256" key="3">
    <source>
        <dbReference type="ARBA" id="ARBA00022737"/>
    </source>
</evidence>
<sequence length="504" mass="56650">MVANAAEDSSRDRGVDRMSMGALREALPVLAPLPAVAPVMPYSVAPGGPVVDQQYETQVRLLNLILHSGYEMVQCNGQRRTGPPRTWTGPPPGTGCEIFIGKIPRDLYEDELFPLLMKFGRLYELRLMMDFSGTNRGFGFAQYSTPEEARRAVEQLDGYAIRPNKYLGVMKSLDNRRLFVGGLPKDKTRDEIFEELDKMVSGIVDVILYSSVIDKSKNRGFAFVEFESHRVAAIARRKMIPGGVVLWDHELAVDWAEPEPEVPDQIMSKVKVLYMRNLMLSTPEAKIREIIEKTAQIPKGAIEKVKKLKDFAFLHFTDRHFAELALQRLKDIVIDGANVTVVWAKPPRDRVMKSHKSLSRDSFSDDDNSGHGKPLLHDQNNNCISQPAPSGLWEALSAMCGRQEPVPHITSWPHPNKPNSLMFLARVDVPFLTPPFHIFTGNYAPTPHEAMESAAANVLMWMHRNGKIVFMLLPLSDKLYNSNHESTLLQVLPTPHSSLHQCPL</sequence>
<organism evidence="8 9">
    <name type="scientific">Megalurothrips usitatus</name>
    <name type="common">bean blossom thrips</name>
    <dbReference type="NCBI Taxonomy" id="439358"/>
    <lineage>
        <taxon>Eukaryota</taxon>
        <taxon>Metazoa</taxon>
        <taxon>Ecdysozoa</taxon>
        <taxon>Arthropoda</taxon>
        <taxon>Hexapoda</taxon>
        <taxon>Insecta</taxon>
        <taxon>Pterygota</taxon>
        <taxon>Neoptera</taxon>
        <taxon>Paraneoptera</taxon>
        <taxon>Thysanoptera</taxon>
        <taxon>Terebrantia</taxon>
        <taxon>Thripoidea</taxon>
        <taxon>Thripidae</taxon>
        <taxon>Megalurothrips</taxon>
    </lineage>
</organism>
<keyword evidence="4 5" id="KW-0694">RNA-binding</keyword>
<feature type="region of interest" description="Disordered" evidence="6">
    <location>
        <begin position="353"/>
        <end position="380"/>
    </location>
</feature>
<evidence type="ECO:0000256" key="1">
    <source>
        <dbReference type="ARBA" id="ARBA00004496"/>
    </source>
</evidence>
<dbReference type="GO" id="GO:0003723">
    <property type="term" value="F:RNA binding"/>
    <property type="evidence" value="ECO:0007669"/>
    <property type="project" value="UniProtKB-UniRule"/>
</dbReference>
<keyword evidence="9" id="KW-1185">Reference proteome</keyword>
<dbReference type="PANTHER" id="PTHR21245">
    <property type="entry name" value="HETEROGENEOUS NUCLEAR RIBONUCLEOPROTEIN"/>
    <property type="match status" value="1"/>
</dbReference>
<feature type="domain" description="RRM" evidence="7">
    <location>
        <begin position="271"/>
        <end position="346"/>
    </location>
</feature>
<dbReference type="Pfam" id="PF00076">
    <property type="entry name" value="RRM_1"/>
    <property type="match status" value="3"/>
</dbReference>
<accession>A0AAV7XJ71</accession>
<dbReference type="CDD" id="cd12250">
    <property type="entry name" value="RRM2_hnRNPR_like"/>
    <property type="match status" value="1"/>
</dbReference>
<dbReference type="InterPro" id="IPR012677">
    <property type="entry name" value="Nucleotide-bd_a/b_plait_sf"/>
</dbReference>
<dbReference type="Proteomes" id="UP001075354">
    <property type="component" value="Chromosome 7"/>
</dbReference>
<dbReference type="NCBIfam" id="TIGR01648">
    <property type="entry name" value="hnRNP-R-Q"/>
    <property type="match status" value="1"/>
</dbReference>
<evidence type="ECO:0000256" key="4">
    <source>
        <dbReference type="ARBA" id="ARBA00022884"/>
    </source>
</evidence>
<dbReference type="GO" id="GO:0005737">
    <property type="term" value="C:cytoplasm"/>
    <property type="evidence" value="ECO:0007669"/>
    <property type="project" value="UniProtKB-SubCell"/>
</dbReference>
<dbReference type="AlphaFoldDB" id="A0AAV7XJ71"/>
<dbReference type="FunFam" id="3.30.70.330:FF:000022">
    <property type="entry name" value="APOBEC1 complementation factor isoform X1"/>
    <property type="match status" value="1"/>
</dbReference>
<feature type="domain" description="RRM" evidence="7">
    <location>
        <begin position="176"/>
        <end position="258"/>
    </location>
</feature>
<feature type="domain" description="RRM" evidence="7">
    <location>
        <begin position="96"/>
        <end position="174"/>
    </location>
</feature>
<protein>
    <recommendedName>
        <fullName evidence="7">RRM domain-containing protein</fullName>
    </recommendedName>
</protein>
<keyword evidence="2" id="KW-0963">Cytoplasm</keyword>
<feature type="compositionally biased region" description="Basic and acidic residues" evidence="6">
    <location>
        <begin position="353"/>
        <end position="363"/>
    </location>
</feature>
<dbReference type="Gene3D" id="3.30.70.330">
    <property type="match status" value="3"/>
</dbReference>
<dbReference type="InterPro" id="IPR035979">
    <property type="entry name" value="RBD_domain_sf"/>
</dbReference>
<proteinExistence type="predicted"/>
<evidence type="ECO:0000313" key="9">
    <source>
        <dbReference type="Proteomes" id="UP001075354"/>
    </source>
</evidence>
<comment type="subcellular location">
    <subcellularLocation>
        <location evidence="1">Cytoplasm</location>
    </subcellularLocation>
</comment>
<comment type="caution">
    <text evidence="8">The sequence shown here is derived from an EMBL/GenBank/DDBJ whole genome shotgun (WGS) entry which is preliminary data.</text>
</comment>
<dbReference type="CDD" id="cd12249">
    <property type="entry name" value="RRM1_hnRNPR_like"/>
    <property type="match status" value="1"/>
</dbReference>
<keyword evidence="3" id="KW-0677">Repeat</keyword>
<dbReference type="SUPFAM" id="SSF54928">
    <property type="entry name" value="RNA-binding domain, RBD"/>
    <property type="match status" value="2"/>
</dbReference>
<gene>
    <name evidence="8" type="ORF">ONE63_009009</name>
</gene>
<reference evidence="8" key="1">
    <citation type="submission" date="2022-12" db="EMBL/GenBank/DDBJ databases">
        <title>Chromosome-level genome assembly of the bean flower thrips Megalurothrips usitatus.</title>
        <authorList>
            <person name="Ma L."/>
            <person name="Liu Q."/>
            <person name="Li H."/>
            <person name="Cai W."/>
        </authorList>
    </citation>
    <scope>NUCLEOTIDE SEQUENCE</scope>
    <source>
        <strain evidence="8">Cailab_2022a</strain>
    </source>
</reference>
<dbReference type="PROSITE" id="PS50102">
    <property type="entry name" value="RRM"/>
    <property type="match status" value="3"/>
</dbReference>
<dbReference type="InterPro" id="IPR000504">
    <property type="entry name" value="RRM_dom"/>
</dbReference>